<feature type="domain" description="Glycosyl hydrolase family 95 N-terminal" evidence="1">
    <location>
        <begin position="4"/>
        <end position="143"/>
    </location>
</feature>
<organism evidence="4 5">
    <name type="scientific">Saccharothrix yanglingensis</name>
    <dbReference type="NCBI Taxonomy" id="659496"/>
    <lineage>
        <taxon>Bacteria</taxon>
        <taxon>Bacillati</taxon>
        <taxon>Actinomycetota</taxon>
        <taxon>Actinomycetes</taxon>
        <taxon>Pseudonocardiales</taxon>
        <taxon>Pseudonocardiaceae</taxon>
        <taxon>Saccharothrix</taxon>
    </lineage>
</organism>
<dbReference type="InterPro" id="IPR008928">
    <property type="entry name" value="6-hairpin_glycosidase_sf"/>
</dbReference>
<sequence>MSRLWFSGPAERWEGALPLGSGRFGAMCWGTGRFDLNDDRMWSGAPARPVDGVARVLAAREAVLAGDPEGAEELLRSVQGPDTGVYQPLGTLRVHGLEPGEGYERSLDLRTGVAAVRYSGGVRQVAVCSSEHHALAVRVEGAPHVTADVDRALPLTRVEEPGAVVFYAGLADPPPWREFHDRAVADHRALFDRVALDLGPAPDAPVDEWPADDPALTALLFQYGRYLLIASSRPGTLPANLQGVWNPHADPPWRSNYTLNINTQMNYWAAEPTGLPECHEPLFDFVDGLAPRGAETARSLYGADGWCAHHNSDPWFLTTPVQGDPAWANWPMAGVWLCLHLWEHYAFTGDAEWLRTRAWPLMLGAADFCRSWVFEHDGVLTTAPSTSPENHYESPSGNPVAVGVGSTMDLTLVWELFTRLREAGEVLDLPVDTSLLDGLPPLPIGSRGQLLEWAREAPETEPRHRHVSHLVGLYPGSRIRHGTPEAEAARRVLEERGDEGPGWSHAWKAALWARLGDGTRAASLLAAMPRCENLVAADPFQVDGSLGLPAAVAEMLVQSHTGVVELLPALPTRWRHGSVTGLRARGGLTVDLRWRDGEPEAVAITARTAREVVLRHGERVEVLRVRPGTRHDLSW</sequence>
<gene>
    <name evidence="4" type="ORF">CKY47_35860</name>
</gene>
<dbReference type="Pfam" id="PF14498">
    <property type="entry name" value="Glyco_hyd_65N_2"/>
    <property type="match status" value="1"/>
</dbReference>
<evidence type="ECO:0000313" key="4">
    <source>
        <dbReference type="EMBL" id="MDQ2589207.1"/>
    </source>
</evidence>
<dbReference type="PANTHER" id="PTHR31084">
    <property type="entry name" value="ALPHA-L-FUCOSIDASE 2"/>
    <property type="match status" value="1"/>
</dbReference>
<keyword evidence="5" id="KW-1185">Reference proteome</keyword>
<evidence type="ECO:0000259" key="1">
    <source>
        <dbReference type="Pfam" id="PF14498"/>
    </source>
</evidence>
<dbReference type="RefSeq" id="WP_306750903.1">
    <property type="nucleotide sequence ID" value="NZ_NSDM01000034.1"/>
</dbReference>
<comment type="caution">
    <text evidence="4">The sequence shown here is derived from an EMBL/GenBank/DDBJ whole genome shotgun (WGS) entry which is preliminary data.</text>
</comment>
<name>A0ABU0XAQ1_9PSEU</name>
<dbReference type="InterPro" id="IPR027414">
    <property type="entry name" value="GH95_N_dom"/>
</dbReference>
<feature type="domain" description="Alpha fucosidase A-like C-terminal" evidence="2">
    <location>
        <begin position="558"/>
        <end position="622"/>
    </location>
</feature>
<dbReference type="Gene3D" id="1.50.10.10">
    <property type="match status" value="1"/>
</dbReference>
<dbReference type="EMBL" id="NSDM01000034">
    <property type="protein sequence ID" value="MDQ2589207.1"/>
    <property type="molecule type" value="Genomic_DNA"/>
</dbReference>
<evidence type="ECO:0000259" key="3">
    <source>
        <dbReference type="Pfam" id="PF22124"/>
    </source>
</evidence>
<feature type="domain" description="Glycosyl hydrolase family 95 catalytic" evidence="3">
    <location>
        <begin position="176"/>
        <end position="556"/>
    </location>
</feature>
<dbReference type="InterPro" id="IPR054363">
    <property type="entry name" value="GH95_cat"/>
</dbReference>
<accession>A0ABU0XAQ1</accession>
<reference evidence="4 5" key="1">
    <citation type="submission" date="2017-06" db="EMBL/GenBank/DDBJ databases">
        <title>Cultured bacterium strain Saccharothrix yanglingensis Hhs.015.</title>
        <authorList>
            <person name="Xia Y."/>
        </authorList>
    </citation>
    <scope>NUCLEOTIDE SEQUENCE [LARGE SCALE GENOMIC DNA]</scope>
    <source>
        <strain evidence="4 5">Hhs.015</strain>
    </source>
</reference>
<dbReference type="Pfam" id="PF21307">
    <property type="entry name" value="Glyco_hydro_95_C"/>
    <property type="match status" value="1"/>
</dbReference>
<dbReference type="Proteomes" id="UP001225605">
    <property type="component" value="Unassembled WGS sequence"/>
</dbReference>
<dbReference type="PANTHER" id="PTHR31084:SF0">
    <property type="entry name" value="ALPHA-L-FUCOSIDASE 2"/>
    <property type="match status" value="1"/>
</dbReference>
<evidence type="ECO:0000259" key="2">
    <source>
        <dbReference type="Pfam" id="PF21307"/>
    </source>
</evidence>
<dbReference type="Pfam" id="PF22124">
    <property type="entry name" value="Glyco_hydro_95_cat"/>
    <property type="match status" value="1"/>
</dbReference>
<dbReference type="Gene3D" id="2.70.98.50">
    <property type="entry name" value="putative glycoside hydrolase family protein from bacillus halodurans"/>
    <property type="match status" value="1"/>
</dbReference>
<proteinExistence type="predicted"/>
<protein>
    <recommendedName>
        <fullName evidence="6">Alpha-L-fucosidase 2</fullName>
    </recommendedName>
</protein>
<dbReference type="InterPro" id="IPR012341">
    <property type="entry name" value="6hp_glycosidase-like_sf"/>
</dbReference>
<dbReference type="InterPro" id="IPR049053">
    <property type="entry name" value="AFCA-like_C"/>
</dbReference>
<dbReference type="SUPFAM" id="SSF48208">
    <property type="entry name" value="Six-hairpin glycosidases"/>
    <property type="match status" value="1"/>
</dbReference>
<evidence type="ECO:0008006" key="6">
    <source>
        <dbReference type="Google" id="ProtNLM"/>
    </source>
</evidence>
<evidence type="ECO:0000313" key="5">
    <source>
        <dbReference type="Proteomes" id="UP001225605"/>
    </source>
</evidence>